<reference evidence="1" key="1">
    <citation type="submission" date="2021-06" db="EMBL/GenBank/DDBJ databases">
        <authorList>
            <person name="Kallberg Y."/>
            <person name="Tangrot J."/>
            <person name="Rosling A."/>
        </authorList>
    </citation>
    <scope>NUCLEOTIDE SEQUENCE</scope>
    <source>
        <strain evidence="1">FL130A</strain>
    </source>
</reference>
<keyword evidence="2" id="KW-1185">Reference proteome</keyword>
<organism evidence="1 2">
    <name type="scientific">Ambispora leptoticha</name>
    <dbReference type="NCBI Taxonomy" id="144679"/>
    <lineage>
        <taxon>Eukaryota</taxon>
        <taxon>Fungi</taxon>
        <taxon>Fungi incertae sedis</taxon>
        <taxon>Mucoromycota</taxon>
        <taxon>Glomeromycotina</taxon>
        <taxon>Glomeromycetes</taxon>
        <taxon>Archaeosporales</taxon>
        <taxon>Ambisporaceae</taxon>
        <taxon>Ambispora</taxon>
    </lineage>
</organism>
<name>A0A9N8ZGZ5_9GLOM</name>
<dbReference type="Proteomes" id="UP000789508">
    <property type="component" value="Unassembled WGS sequence"/>
</dbReference>
<comment type="caution">
    <text evidence="1">The sequence shown here is derived from an EMBL/GenBank/DDBJ whole genome shotgun (WGS) entry which is preliminary data.</text>
</comment>
<dbReference type="EMBL" id="CAJVPS010000546">
    <property type="protein sequence ID" value="CAG8493977.1"/>
    <property type="molecule type" value="Genomic_DNA"/>
</dbReference>
<dbReference type="AlphaFoldDB" id="A0A9N8ZGZ5"/>
<gene>
    <name evidence="1" type="ORF">ALEPTO_LOCUS3134</name>
</gene>
<accession>A0A9N8ZGZ5</accession>
<sequence length="122" mass="13917">MTSACSGLHESSIYMNIDVKKQEITRRQSLDIHAKNEPYTLKRQCNSDSVINYAIQECEPDVPIIGLDFMMSQEDPEQGSIIHSPIETSKTSNNTSMWSSKPTLNFGFFQTEYQVSEDLIFE</sequence>
<evidence type="ECO:0000313" key="2">
    <source>
        <dbReference type="Proteomes" id="UP000789508"/>
    </source>
</evidence>
<evidence type="ECO:0000313" key="1">
    <source>
        <dbReference type="EMBL" id="CAG8493977.1"/>
    </source>
</evidence>
<protein>
    <submittedName>
        <fullName evidence="1">1543_t:CDS:1</fullName>
    </submittedName>
</protein>
<proteinExistence type="predicted"/>